<proteinExistence type="predicted"/>
<protein>
    <recommendedName>
        <fullName evidence="3">Vgr related protein</fullName>
    </recommendedName>
</protein>
<dbReference type="EMBL" id="FNZZ01000003">
    <property type="protein sequence ID" value="SEL28159.1"/>
    <property type="molecule type" value="Genomic_DNA"/>
</dbReference>
<dbReference type="RefSeq" id="WP_093005353.1">
    <property type="nucleotide sequence ID" value="NZ_FNZZ01000003.1"/>
</dbReference>
<gene>
    <name evidence="1" type="ORF">SAMN05216382_1707</name>
</gene>
<evidence type="ECO:0000313" key="1">
    <source>
        <dbReference type="EMBL" id="SEL28159.1"/>
    </source>
</evidence>
<reference evidence="2" key="1">
    <citation type="submission" date="2016-10" db="EMBL/GenBank/DDBJ databases">
        <authorList>
            <person name="Varghese N."/>
            <person name="Submissions S."/>
        </authorList>
    </citation>
    <scope>NUCLEOTIDE SEQUENCE [LARGE SCALE GENOMIC DNA]</scope>
    <source>
        <strain evidence="2">JS21-1</strain>
    </source>
</reference>
<organism evidence="1 2">
    <name type="scientific">Sphingomonas palmae</name>
    <dbReference type="NCBI Taxonomy" id="1855283"/>
    <lineage>
        <taxon>Bacteria</taxon>
        <taxon>Pseudomonadati</taxon>
        <taxon>Pseudomonadota</taxon>
        <taxon>Alphaproteobacteria</taxon>
        <taxon>Sphingomonadales</taxon>
        <taxon>Sphingomonadaceae</taxon>
        <taxon>Sphingomonas</taxon>
    </lineage>
</organism>
<accession>A0A1H7NXX6</accession>
<dbReference type="Proteomes" id="UP000199214">
    <property type="component" value="Unassembled WGS sequence"/>
</dbReference>
<evidence type="ECO:0008006" key="3">
    <source>
        <dbReference type="Google" id="ProtNLM"/>
    </source>
</evidence>
<keyword evidence="2" id="KW-1185">Reference proteome</keyword>
<evidence type="ECO:0000313" key="2">
    <source>
        <dbReference type="Proteomes" id="UP000199214"/>
    </source>
</evidence>
<dbReference type="AlphaFoldDB" id="A0A1H7NXX6"/>
<name>A0A1H7NXX6_9SPHN</name>
<dbReference type="OrthoDB" id="8686772at2"/>
<dbReference type="STRING" id="1855283.SAMN05216382_1707"/>
<sequence length="160" mass="18283">MAVDVTARGLTEGEINLAHSVYGDAIDYTQVRVSNRKWAFFQPRDTVMAPAGTIHFHPKGELWRDDFAHASLGEQGLFVHEMCHIWQHQRGVYLPLARHPFCRYDYTVRPGWPLARYGLEQQAEIVRHAFLLRRGARVAGAPPLVQYETILPFGTGEKTR</sequence>